<dbReference type="PRINTS" id="PR00039">
    <property type="entry name" value="HTHLYSR"/>
</dbReference>
<dbReference type="InterPro" id="IPR036390">
    <property type="entry name" value="WH_DNA-bd_sf"/>
</dbReference>
<dbReference type="InterPro" id="IPR000847">
    <property type="entry name" value="LysR_HTH_N"/>
</dbReference>
<dbReference type="Proteomes" id="UP000588017">
    <property type="component" value="Unassembled WGS sequence"/>
</dbReference>
<evidence type="ECO:0000256" key="2">
    <source>
        <dbReference type="ARBA" id="ARBA00023015"/>
    </source>
</evidence>
<evidence type="ECO:0000256" key="4">
    <source>
        <dbReference type="ARBA" id="ARBA00023163"/>
    </source>
</evidence>
<dbReference type="PANTHER" id="PTHR30537">
    <property type="entry name" value="HTH-TYPE TRANSCRIPTIONAL REGULATOR"/>
    <property type="match status" value="1"/>
</dbReference>
<comment type="caution">
    <text evidence="6">The sequence shown here is derived from an EMBL/GenBank/DDBJ whole genome shotgun (WGS) entry which is preliminary data.</text>
</comment>
<dbReference type="EMBL" id="JACHEH010000004">
    <property type="protein sequence ID" value="MBB6168321.1"/>
    <property type="molecule type" value="Genomic_DNA"/>
</dbReference>
<proteinExistence type="inferred from homology"/>
<dbReference type="GO" id="GO:0003700">
    <property type="term" value="F:DNA-binding transcription factor activity"/>
    <property type="evidence" value="ECO:0007669"/>
    <property type="project" value="InterPro"/>
</dbReference>
<dbReference type="InterPro" id="IPR058163">
    <property type="entry name" value="LysR-type_TF_proteobact-type"/>
</dbReference>
<evidence type="ECO:0000313" key="7">
    <source>
        <dbReference type="Proteomes" id="UP000588017"/>
    </source>
</evidence>
<evidence type="ECO:0000256" key="3">
    <source>
        <dbReference type="ARBA" id="ARBA00023125"/>
    </source>
</evidence>
<evidence type="ECO:0000256" key="1">
    <source>
        <dbReference type="ARBA" id="ARBA00009437"/>
    </source>
</evidence>
<dbReference type="Pfam" id="PF03466">
    <property type="entry name" value="LysR_substrate"/>
    <property type="match status" value="1"/>
</dbReference>
<dbReference type="FunFam" id="1.10.10.10:FF:000038">
    <property type="entry name" value="Glycine cleavage system transcriptional activator"/>
    <property type="match status" value="1"/>
</dbReference>
<keyword evidence="4" id="KW-0804">Transcription</keyword>
<sequence length="317" mass="34570">MGSSIFSLVIMIDSRPGRRLPPLPALRAFEAAARHLSFKAAAEELAVTPTAISHQVRQLEDGLGVRLFLRRPRRVALTPEGRMLYPVLRDGFDAFEEVIGRLRGQRLKPVVTLSATVAFTARWLVPRVAAFHAANPGLDLKLHASDDPVDLLAGTADAAVRYGRAVPAGLVGDLLFEDAFAPVCSPALGLRRPEDLADHTLIHFEWRRPHRDNPVWERWLAEAGLAGLVPRAELTLSDENQAVQALVAGQGVALAGLVLVADEIAAGRLVVPFGPRLRGYDYRLVYPADPPHPERIAALRRWIRIEAARTLPLAGAA</sequence>
<dbReference type="InterPro" id="IPR036388">
    <property type="entry name" value="WH-like_DNA-bd_sf"/>
</dbReference>
<feature type="domain" description="HTH lysR-type" evidence="5">
    <location>
        <begin position="21"/>
        <end position="78"/>
    </location>
</feature>
<organism evidence="6 7">
    <name type="scientific">Chelatococcus composti</name>
    <dbReference type="NCBI Taxonomy" id="1743235"/>
    <lineage>
        <taxon>Bacteria</taxon>
        <taxon>Pseudomonadati</taxon>
        <taxon>Pseudomonadota</taxon>
        <taxon>Alphaproteobacteria</taxon>
        <taxon>Hyphomicrobiales</taxon>
        <taxon>Chelatococcaceae</taxon>
        <taxon>Chelatococcus</taxon>
    </lineage>
</organism>
<keyword evidence="3" id="KW-0238">DNA-binding</keyword>
<comment type="similarity">
    <text evidence="1">Belongs to the LysR transcriptional regulatory family.</text>
</comment>
<gene>
    <name evidence="6" type="ORF">HNQ73_001951</name>
</gene>
<dbReference type="InterPro" id="IPR005119">
    <property type="entry name" value="LysR_subst-bd"/>
</dbReference>
<dbReference type="SUPFAM" id="SSF46785">
    <property type="entry name" value="Winged helix' DNA-binding domain"/>
    <property type="match status" value="1"/>
</dbReference>
<dbReference type="SUPFAM" id="SSF53850">
    <property type="entry name" value="Periplasmic binding protein-like II"/>
    <property type="match status" value="1"/>
</dbReference>
<name>A0A841K785_9HYPH</name>
<dbReference type="Gene3D" id="1.10.10.10">
    <property type="entry name" value="Winged helix-like DNA-binding domain superfamily/Winged helix DNA-binding domain"/>
    <property type="match status" value="1"/>
</dbReference>
<dbReference type="RefSeq" id="WP_244650063.1">
    <property type="nucleotide sequence ID" value="NZ_BMHX01000004.1"/>
</dbReference>
<dbReference type="AlphaFoldDB" id="A0A841K785"/>
<protein>
    <submittedName>
        <fullName evidence="6">LysR family glycine cleavage system transcriptional activator</fullName>
    </submittedName>
</protein>
<reference evidence="6 7" key="1">
    <citation type="submission" date="2020-08" db="EMBL/GenBank/DDBJ databases">
        <title>Genomic Encyclopedia of Type Strains, Phase IV (KMG-IV): sequencing the most valuable type-strain genomes for metagenomic binning, comparative biology and taxonomic classification.</title>
        <authorList>
            <person name="Goeker M."/>
        </authorList>
    </citation>
    <scope>NUCLEOTIDE SEQUENCE [LARGE SCALE GENOMIC DNA]</scope>
    <source>
        <strain evidence="6 7">DSM 101465</strain>
    </source>
</reference>
<keyword evidence="7" id="KW-1185">Reference proteome</keyword>
<dbReference type="PROSITE" id="PS50931">
    <property type="entry name" value="HTH_LYSR"/>
    <property type="match status" value="1"/>
</dbReference>
<dbReference type="PANTHER" id="PTHR30537:SF74">
    <property type="entry name" value="HTH-TYPE TRANSCRIPTIONAL REGULATOR TRPI"/>
    <property type="match status" value="1"/>
</dbReference>
<keyword evidence="2" id="KW-0805">Transcription regulation</keyword>
<dbReference type="GO" id="GO:0043565">
    <property type="term" value="F:sequence-specific DNA binding"/>
    <property type="evidence" value="ECO:0007669"/>
    <property type="project" value="TreeGrafter"/>
</dbReference>
<evidence type="ECO:0000313" key="6">
    <source>
        <dbReference type="EMBL" id="MBB6168321.1"/>
    </source>
</evidence>
<dbReference type="Gene3D" id="3.40.190.10">
    <property type="entry name" value="Periplasmic binding protein-like II"/>
    <property type="match status" value="2"/>
</dbReference>
<accession>A0A841K785</accession>
<dbReference type="CDD" id="cd08432">
    <property type="entry name" value="PBP2_GcdR_TrpI_HvrB_AmpR_like"/>
    <property type="match status" value="1"/>
</dbReference>
<dbReference type="Pfam" id="PF00126">
    <property type="entry name" value="HTH_1"/>
    <property type="match status" value="1"/>
</dbReference>
<evidence type="ECO:0000259" key="5">
    <source>
        <dbReference type="PROSITE" id="PS50931"/>
    </source>
</evidence>
<dbReference type="GO" id="GO:0006351">
    <property type="term" value="P:DNA-templated transcription"/>
    <property type="evidence" value="ECO:0007669"/>
    <property type="project" value="TreeGrafter"/>
</dbReference>